<accession>A0A3M5KAD9</accession>
<name>A0A3M5KAD9_PSESS</name>
<evidence type="ECO:0000313" key="2">
    <source>
        <dbReference type="Proteomes" id="UP000278180"/>
    </source>
</evidence>
<sequence length="90" mass="10668">MSHKPHFILAQRYRMPYVARTQSFACSRHYYQWAVRAQFILTRGGEQRYFPAPPIKDPTQYSQDWATANFNKINQPFWADEEAHKASSND</sequence>
<gene>
    <name evidence="1" type="ORF">ALP51_102690</name>
</gene>
<proteinExistence type="predicted"/>
<dbReference type="EMBL" id="RBTE01000137">
    <property type="protein sequence ID" value="RMT32103.1"/>
    <property type="molecule type" value="Genomic_DNA"/>
</dbReference>
<comment type="caution">
    <text evidence="1">The sequence shown here is derived from an EMBL/GenBank/DDBJ whole genome shotgun (WGS) entry which is preliminary data.</text>
</comment>
<evidence type="ECO:0000313" key="1">
    <source>
        <dbReference type="EMBL" id="RMT32103.1"/>
    </source>
</evidence>
<protein>
    <submittedName>
        <fullName evidence="1">Transposase</fullName>
    </submittedName>
</protein>
<dbReference type="Proteomes" id="UP000278180">
    <property type="component" value="Unassembled WGS sequence"/>
</dbReference>
<organism evidence="1 2">
    <name type="scientific">Pseudomonas savastanoi</name>
    <name type="common">Pseudomonas syringae pv. savastanoi</name>
    <dbReference type="NCBI Taxonomy" id="29438"/>
    <lineage>
        <taxon>Bacteria</taxon>
        <taxon>Pseudomonadati</taxon>
        <taxon>Pseudomonadota</taxon>
        <taxon>Gammaproteobacteria</taxon>
        <taxon>Pseudomonadales</taxon>
        <taxon>Pseudomonadaceae</taxon>
        <taxon>Pseudomonas</taxon>
    </lineage>
</organism>
<dbReference type="AlphaFoldDB" id="A0A3M5KAD9"/>
<reference evidence="1 2" key="1">
    <citation type="submission" date="2018-08" db="EMBL/GenBank/DDBJ databases">
        <title>Recombination of ecologically and evolutionarily significant loci maintains genetic cohesion in the Pseudomonas syringae species complex.</title>
        <authorList>
            <person name="Dillon M."/>
            <person name="Thakur S."/>
            <person name="Almeida R.N.D."/>
            <person name="Weir B.S."/>
            <person name="Guttman D.S."/>
        </authorList>
    </citation>
    <scope>NUCLEOTIDE SEQUENCE [LARGE SCALE GENOMIC DNA]</scope>
    <source>
        <strain evidence="1 2">ICMP 13684</strain>
    </source>
</reference>